<name>A0A679FKN0_9BACL</name>
<keyword evidence="2" id="KW-1185">Reference proteome</keyword>
<evidence type="ECO:0008006" key="3">
    <source>
        <dbReference type="Google" id="ProtNLM"/>
    </source>
</evidence>
<protein>
    <recommendedName>
        <fullName evidence="3">Type III-B CRISPR module-associated protein Cmr3</fullName>
    </recommendedName>
</protein>
<organism evidence="1 2">
    <name type="scientific">Geobacillus subterraneus</name>
    <dbReference type="NCBI Taxonomy" id="129338"/>
    <lineage>
        <taxon>Bacteria</taxon>
        <taxon>Bacillati</taxon>
        <taxon>Bacillota</taxon>
        <taxon>Bacilli</taxon>
        <taxon>Bacillales</taxon>
        <taxon>Anoxybacillaceae</taxon>
        <taxon>Geobacillus</taxon>
    </lineage>
</organism>
<dbReference type="AlphaFoldDB" id="A0A679FKN0"/>
<dbReference type="Gene3D" id="3.30.70.2940">
    <property type="match status" value="1"/>
</dbReference>
<evidence type="ECO:0000313" key="2">
    <source>
        <dbReference type="Proteomes" id="UP000501421"/>
    </source>
</evidence>
<dbReference type="RefSeq" id="WP_033843687.1">
    <property type="nucleotide sequence ID" value="NZ_AP022557.1"/>
</dbReference>
<dbReference type="EMBL" id="AP022557">
    <property type="protein sequence ID" value="BBW96410.1"/>
    <property type="molecule type" value="Genomic_DNA"/>
</dbReference>
<gene>
    <name evidence="1" type="ORF">GsuE55_12430</name>
</gene>
<dbReference type="Gene3D" id="2.60.40.4350">
    <property type="match status" value="1"/>
</dbReference>
<proteinExistence type="predicted"/>
<dbReference type="InterPro" id="IPR010165">
    <property type="entry name" value="CRISPR-Cmr3_IIIB"/>
</dbReference>
<accession>A0A679FKN0</accession>
<reference evidence="2" key="1">
    <citation type="journal article" date="2020" name="Microbiol. Resour. Announc.">
        <title>Complete Genome Sequence of Geobacillus sp. Strain E55-1, Isolated from Mine Geyser in Japan.</title>
        <authorList>
            <person name="Miyazaki K."/>
            <person name="Hase E."/>
            <person name="Tokito N."/>
        </authorList>
    </citation>
    <scope>NUCLEOTIDE SEQUENCE [LARGE SCALE GENOMIC DNA]</scope>
    <source>
        <strain evidence="2">E55-1</strain>
    </source>
</reference>
<evidence type="ECO:0000313" key="1">
    <source>
        <dbReference type="EMBL" id="BBW96410.1"/>
    </source>
</evidence>
<dbReference type="Proteomes" id="UP000501421">
    <property type="component" value="Chromosome"/>
</dbReference>
<dbReference type="Pfam" id="PF09700">
    <property type="entry name" value="Cas_Cmr3"/>
    <property type="match status" value="1"/>
</dbReference>
<sequence length="389" mass="44437">MRVLIQPLDLLFVRDGKPFSMGEDVTAQSVFPPPPSTFYGALRSAYFGTNPNEFTPRQLNTDDDPTVSLTVRGVHVYDVEKKHFIFPIPLDLVIKEDDSERQAYELQMKERNFSSNYPFRTILAPPDEQNMYRSAEGKYINEKELKKYLQGLRNNEHIRYLPPEEGADEQPIAKTEMKIGIAIDRRTRTAEESKLYRMGMKRLHPAYRFFVDFDGLDGLKDSGLLRLGGEGRTAFYSKTEIEPPTFAWPDYHRNSSSSPSRQLFKLYFAAPTYFANGWLPSWIDPETMSGEYQGIKLDLVTAAVGKYMALGGFDMKERYPKPMRRFVGAGSVYYFAVSSEHIEEVTTIFHGQCICDEPQWTKPTYAQQGFGLCYVGKVAANETDETSVV</sequence>
<dbReference type="NCBIfam" id="TIGR01888">
    <property type="entry name" value="cas_cmr3"/>
    <property type="match status" value="1"/>
</dbReference>
<dbReference type="InterPro" id="IPR019117">
    <property type="entry name" value="CRISPR-assoc_protein_Cmr3"/>
</dbReference>